<protein>
    <recommendedName>
        <fullName evidence="8">Ribonuclease VapC</fullName>
        <shortName evidence="8">RNase VapC</shortName>
        <ecNumber evidence="8">3.1.-.-</ecNumber>
    </recommendedName>
    <alternativeName>
        <fullName evidence="8">Putative toxin VapC</fullName>
    </alternativeName>
</protein>
<gene>
    <name evidence="8" type="primary">vapC</name>
    <name evidence="10" type="ORF">AKJ44_01665</name>
</gene>
<feature type="binding site" evidence="8">
    <location>
        <position position="98"/>
    </location>
    <ligand>
        <name>Mg(2+)</name>
        <dbReference type="ChEBI" id="CHEBI:18420"/>
    </ligand>
</feature>
<evidence type="ECO:0000256" key="4">
    <source>
        <dbReference type="ARBA" id="ARBA00022723"/>
    </source>
</evidence>
<dbReference type="Gene3D" id="3.40.50.1010">
    <property type="entry name" value="5'-nuclease"/>
    <property type="match status" value="1"/>
</dbReference>
<dbReference type="GO" id="GO:0090729">
    <property type="term" value="F:toxin activity"/>
    <property type="evidence" value="ECO:0007669"/>
    <property type="project" value="UniProtKB-KW"/>
</dbReference>
<keyword evidence="3 8" id="KW-0540">Nuclease</keyword>
<keyword evidence="5 8" id="KW-0378">Hydrolase</keyword>
<dbReference type="HAMAP" id="MF_00265">
    <property type="entry name" value="VapC_Nob1"/>
    <property type="match status" value="1"/>
</dbReference>
<dbReference type="InterPro" id="IPR029060">
    <property type="entry name" value="PIN-like_dom_sf"/>
</dbReference>
<evidence type="ECO:0000256" key="7">
    <source>
        <dbReference type="ARBA" id="ARBA00038093"/>
    </source>
</evidence>
<dbReference type="InterPro" id="IPR002716">
    <property type="entry name" value="PIN_dom"/>
</dbReference>
<dbReference type="EMBL" id="LHXY01000017">
    <property type="protein sequence ID" value="KXB01996.1"/>
    <property type="molecule type" value="Genomic_DNA"/>
</dbReference>
<keyword evidence="2 8" id="KW-1277">Toxin-antitoxin system</keyword>
<comment type="function">
    <text evidence="8">Toxic component of a toxin-antitoxin (TA) system. An RNase.</text>
</comment>
<dbReference type="GO" id="GO:0000287">
    <property type="term" value="F:magnesium ion binding"/>
    <property type="evidence" value="ECO:0007669"/>
    <property type="project" value="UniProtKB-UniRule"/>
</dbReference>
<dbReference type="InterPro" id="IPR022907">
    <property type="entry name" value="VapC_family"/>
</dbReference>
<evidence type="ECO:0000256" key="2">
    <source>
        <dbReference type="ARBA" id="ARBA00022649"/>
    </source>
</evidence>
<proteinExistence type="inferred from homology"/>
<dbReference type="PANTHER" id="PTHR33653">
    <property type="entry name" value="RIBONUCLEASE VAPC2"/>
    <property type="match status" value="1"/>
</dbReference>
<keyword evidence="6 8" id="KW-0460">Magnesium</keyword>
<feature type="domain" description="PIN" evidence="9">
    <location>
        <begin position="3"/>
        <end position="124"/>
    </location>
</feature>
<keyword evidence="11" id="KW-1185">Reference proteome</keyword>
<dbReference type="GO" id="GO:0016787">
    <property type="term" value="F:hydrolase activity"/>
    <property type="evidence" value="ECO:0007669"/>
    <property type="project" value="UniProtKB-KW"/>
</dbReference>
<dbReference type="Pfam" id="PF01850">
    <property type="entry name" value="PIN"/>
    <property type="match status" value="1"/>
</dbReference>
<evidence type="ECO:0000256" key="1">
    <source>
        <dbReference type="ARBA" id="ARBA00001946"/>
    </source>
</evidence>
<evidence type="ECO:0000313" key="10">
    <source>
        <dbReference type="EMBL" id="KXB01996.1"/>
    </source>
</evidence>
<accession>A0A133V6G7</accession>
<comment type="cofactor">
    <cofactor evidence="1 8">
        <name>Mg(2+)</name>
        <dbReference type="ChEBI" id="CHEBI:18420"/>
    </cofactor>
</comment>
<organism evidence="10 11">
    <name type="scientific">candidate division MSBL1 archaeon SCGC-AAA261F17</name>
    <dbReference type="NCBI Taxonomy" id="1698274"/>
    <lineage>
        <taxon>Archaea</taxon>
        <taxon>Methanobacteriati</taxon>
        <taxon>Methanobacteriota</taxon>
        <taxon>candidate division MSBL1</taxon>
    </lineage>
</organism>
<dbReference type="AlphaFoldDB" id="A0A133V6G7"/>
<comment type="caution">
    <text evidence="10">The sequence shown here is derived from an EMBL/GenBank/DDBJ whole genome shotgun (WGS) entry which is preliminary data.</text>
</comment>
<evidence type="ECO:0000256" key="5">
    <source>
        <dbReference type="ARBA" id="ARBA00022801"/>
    </source>
</evidence>
<reference evidence="10 11" key="1">
    <citation type="journal article" date="2016" name="Sci. Rep.">
        <title>Metabolic traits of an uncultured archaeal lineage -MSBL1- from brine pools of the Red Sea.</title>
        <authorList>
            <person name="Mwirichia R."/>
            <person name="Alam I."/>
            <person name="Rashid M."/>
            <person name="Vinu M."/>
            <person name="Ba-Alawi W."/>
            <person name="Anthony Kamau A."/>
            <person name="Kamanda Ngugi D."/>
            <person name="Goker M."/>
            <person name="Klenk H.P."/>
            <person name="Bajic V."/>
            <person name="Stingl U."/>
        </authorList>
    </citation>
    <scope>NUCLEOTIDE SEQUENCE [LARGE SCALE GENOMIC DNA]</scope>
    <source>
        <strain evidence="10">SCGC-AAA261F17</strain>
    </source>
</reference>
<dbReference type="SUPFAM" id="SSF88723">
    <property type="entry name" value="PIN domain-like"/>
    <property type="match status" value="1"/>
</dbReference>
<sequence length="131" mass="14651">MAILDTDLLIGLLREKKDANKTLKILEDREEPLRTTTITAMELYVGAWQSSQAEQNVPAVDELLGDLFVLSMTSKSSRLAGKIIAELEDRGEPIGTLDCAIGAIARSYNETIWTRNTDHFERIEGVQVESW</sequence>
<name>A0A133V6G7_9EURY</name>
<dbReference type="InterPro" id="IPR050556">
    <property type="entry name" value="Type_II_TA_system_RNase"/>
</dbReference>
<dbReference type="PANTHER" id="PTHR33653:SF1">
    <property type="entry name" value="RIBONUCLEASE VAPC2"/>
    <property type="match status" value="1"/>
</dbReference>
<evidence type="ECO:0000259" key="9">
    <source>
        <dbReference type="Pfam" id="PF01850"/>
    </source>
</evidence>
<comment type="similarity">
    <text evidence="7 8">Belongs to the PINc/VapC protein family.</text>
</comment>
<dbReference type="EC" id="3.1.-.-" evidence="8"/>
<evidence type="ECO:0000313" key="11">
    <source>
        <dbReference type="Proteomes" id="UP000070035"/>
    </source>
</evidence>
<evidence type="ECO:0000256" key="3">
    <source>
        <dbReference type="ARBA" id="ARBA00022722"/>
    </source>
</evidence>
<evidence type="ECO:0000256" key="8">
    <source>
        <dbReference type="HAMAP-Rule" id="MF_00265"/>
    </source>
</evidence>
<feature type="binding site" evidence="8">
    <location>
        <position position="5"/>
    </location>
    <ligand>
        <name>Mg(2+)</name>
        <dbReference type="ChEBI" id="CHEBI:18420"/>
    </ligand>
</feature>
<keyword evidence="4 8" id="KW-0479">Metal-binding</keyword>
<evidence type="ECO:0000256" key="6">
    <source>
        <dbReference type="ARBA" id="ARBA00022842"/>
    </source>
</evidence>
<dbReference type="CDD" id="cd09881">
    <property type="entry name" value="PIN_VapC4-5_FitB-like"/>
    <property type="match status" value="1"/>
</dbReference>
<dbReference type="GO" id="GO:0004540">
    <property type="term" value="F:RNA nuclease activity"/>
    <property type="evidence" value="ECO:0007669"/>
    <property type="project" value="InterPro"/>
</dbReference>
<keyword evidence="8" id="KW-0800">Toxin</keyword>
<dbReference type="Proteomes" id="UP000070035">
    <property type="component" value="Unassembled WGS sequence"/>
</dbReference>